<proteinExistence type="predicted"/>
<accession>A0A6T8NMU4</accession>
<dbReference type="Pfam" id="PF00787">
    <property type="entry name" value="PX"/>
    <property type="match status" value="1"/>
</dbReference>
<dbReference type="PANTHER" id="PTHR45827:SF1">
    <property type="entry name" value="SORTING NEXIN"/>
    <property type="match status" value="1"/>
</dbReference>
<dbReference type="GO" id="GO:0016197">
    <property type="term" value="P:endosomal transport"/>
    <property type="evidence" value="ECO:0007669"/>
    <property type="project" value="TreeGrafter"/>
</dbReference>
<dbReference type="InterPro" id="IPR036871">
    <property type="entry name" value="PX_dom_sf"/>
</dbReference>
<dbReference type="GO" id="GO:0005886">
    <property type="term" value="C:plasma membrane"/>
    <property type="evidence" value="ECO:0007669"/>
    <property type="project" value="TreeGrafter"/>
</dbReference>
<dbReference type="GO" id="GO:0097320">
    <property type="term" value="P:plasma membrane tubulation"/>
    <property type="evidence" value="ECO:0007669"/>
    <property type="project" value="TreeGrafter"/>
</dbReference>
<dbReference type="Gene3D" id="3.30.1520.10">
    <property type="entry name" value="Phox-like domain"/>
    <property type="match status" value="1"/>
</dbReference>
<reference evidence="2" key="1">
    <citation type="submission" date="2021-01" db="EMBL/GenBank/DDBJ databases">
        <authorList>
            <person name="Corre E."/>
            <person name="Pelletier E."/>
            <person name="Niang G."/>
            <person name="Scheremetjew M."/>
            <person name="Finn R."/>
            <person name="Kale V."/>
            <person name="Holt S."/>
            <person name="Cochrane G."/>
            <person name="Meng A."/>
            <person name="Brown T."/>
            <person name="Cohen L."/>
        </authorList>
    </citation>
    <scope>NUCLEOTIDE SEQUENCE</scope>
    <source>
        <strain evidence="2">CCMP441</strain>
        <strain evidence="3">CCMP644</strain>
    </source>
</reference>
<protein>
    <recommendedName>
        <fullName evidence="1">PX domain-containing protein</fullName>
    </recommendedName>
</protein>
<feature type="domain" description="PX" evidence="1">
    <location>
        <begin position="8"/>
        <end position="120"/>
    </location>
</feature>
<sequence length="141" mass="16452">MGFSAFVVNLTGTDVHKERNCGLAQSYTVYVMRVMNGSQSWVAEKRYSDFACLDEVLRSKFWYMSVPKLPAKKLFFNFDNDFVERRRKELETYVHAILQVACFSQSDELWQFLTDQRHIVGVPTEMREENERLAAALPVEP</sequence>
<dbReference type="PANTHER" id="PTHR45827">
    <property type="entry name" value="SORTING NEXIN"/>
    <property type="match status" value="1"/>
</dbReference>
<evidence type="ECO:0000259" key="1">
    <source>
        <dbReference type="PROSITE" id="PS50195"/>
    </source>
</evidence>
<evidence type="ECO:0000313" key="2">
    <source>
        <dbReference type="EMBL" id="CAD8751805.1"/>
    </source>
</evidence>
<evidence type="ECO:0000313" key="3">
    <source>
        <dbReference type="EMBL" id="CAD8965447.1"/>
    </source>
</evidence>
<gene>
    <name evidence="3" type="ORF">HAND00432_LOCUS17392</name>
    <name evidence="2" type="ORF">HAND1043_LOCUS18311</name>
</gene>
<name>A0A6T8NMU4_HEMAN</name>
<dbReference type="EMBL" id="HBFX01028850">
    <property type="protein sequence ID" value="CAD8965447.1"/>
    <property type="molecule type" value="Transcribed_RNA"/>
</dbReference>
<organism evidence="2">
    <name type="scientific">Hemiselmis andersenii</name>
    <name type="common">Cryptophyte alga</name>
    <dbReference type="NCBI Taxonomy" id="464988"/>
    <lineage>
        <taxon>Eukaryota</taxon>
        <taxon>Cryptophyceae</taxon>
        <taxon>Cryptomonadales</taxon>
        <taxon>Hemiselmidaceae</taxon>
        <taxon>Hemiselmis</taxon>
    </lineage>
</organism>
<dbReference type="EMBL" id="HBFK01030073">
    <property type="protein sequence ID" value="CAD8751805.1"/>
    <property type="molecule type" value="Transcribed_RNA"/>
</dbReference>
<dbReference type="SMART" id="SM00312">
    <property type="entry name" value="PX"/>
    <property type="match status" value="1"/>
</dbReference>
<dbReference type="InterPro" id="IPR001683">
    <property type="entry name" value="PX_dom"/>
</dbReference>
<dbReference type="GO" id="GO:0035091">
    <property type="term" value="F:phosphatidylinositol binding"/>
    <property type="evidence" value="ECO:0007669"/>
    <property type="project" value="InterPro"/>
</dbReference>
<dbReference type="GO" id="GO:0031410">
    <property type="term" value="C:cytoplasmic vesicle"/>
    <property type="evidence" value="ECO:0007669"/>
    <property type="project" value="TreeGrafter"/>
</dbReference>
<dbReference type="AlphaFoldDB" id="A0A6T8NMU4"/>
<dbReference type="SUPFAM" id="SSF64268">
    <property type="entry name" value="PX domain"/>
    <property type="match status" value="1"/>
</dbReference>
<dbReference type="GO" id="GO:0006897">
    <property type="term" value="P:endocytosis"/>
    <property type="evidence" value="ECO:0007669"/>
    <property type="project" value="TreeGrafter"/>
</dbReference>
<dbReference type="CDD" id="cd06093">
    <property type="entry name" value="PX_domain"/>
    <property type="match status" value="1"/>
</dbReference>
<dbReference type="PROSITE" id="PS50195">
    <property type="entry name" value="PX"/>
    <property type="match status" value="1"/>
</dbReference>